<dbReference type="SUPFAM" id="SSF52374">
    <property type="entry name" value="Nucleotidylyl transferase"/>
    <property type="match status" value="1"/>
</dbReference>
<name>A0A5J4KSB2_9CHLR</name>
<proteinExistence type="predicted"/>
<dbReference type="InterPro" id="IPR014729">
    <property type="entry name" value="Rossmann-like_a/b/a_fold"/>
</dbReference>
<gene>
    <name evidence="1" type="ORF">KDW_63960</name>
</gene>
<evidence type="ECO:0000313" key="2">
    <source>
        <dbReference type="Proteomes" id="UP000326912"/>
    </source>
</evidence>
<accession>A0A5J4KSB2</accession>
<evidence type="ECO:0000313" key="1">
    <source>
        <dbReference type="EMBL" id="GER92234.1"/>
    </source>
</evidence>
<dbReference type="AlphaFoldDB" id="A0A5J4KSB2"/>
<dbReference type="Gene3D" id="3.40.50.620">
    <property type="entry name" value="HUPs"/>
    <property type="match status" value="1"/>
</dbReference>
<reference evidence="1 2" key="1">
    <citation type="submission" date="2019-10" db="EMBL/GenBank/DDBJ databases">
        <title>Dictyobacter vulcani sp. nov., within the class Ktedonobacteria, isolated from soil of volcanic Mt. Zao.</title>
        <authorList>
            <person name="Zheng Y."/>
            <person name="Wang C.M."/>
            <person name="Sakai Y."/>
            <person name="Abe K."/>
            <person name="Yokota A."/>
            <person name="Yabe S."/>
        </authorList>
    </citation>
    <scope>NUCLEOTIDE SEQUENCE [LARGE SCALE GENOMIC DNA]</scope>
    <source>
        <strain evidence="1 2">W12</strain>
    </source>
</reference>
<keyword evidence="2" id="KW-1185">Reference proteome</keyword>
<dbReference type="EMBL" id="BKZW01000006">
    <property type="protein sequence ID" value="GER92234.1"/>
    <property type="molecule type" value="Genomic_DNA"/>
</dbReference>
<comment type="caution">
    <text evidence="1">The sequence shown here is derived from an EMBL/GenBank/DDBJ whole genome shotgun (WGS) entry which is preliminary data.</text>
</comment>
<dbReference type="RefSeq" id="WP_233098053.1">
    <property type="nucleotide sequence ID" value="NZ_BKZW01000006.1"/>
</dbReference>
<sequence>MSIGLKICSGIGVSHVKRLLGVPFPAWTCRACGTLLLATREELPVDPRLTGPNRPCSCGSTDFDPEQDVMDTWLHHHVRL</sequence>
<organism evidence="1 2">
    <name type="scientific">Dictyobacter vulcani</name>
    <dbReference type="NCBI Taxonomy" id="2607529"/>
    <lineage>
        <taxon>Bacteria</taxon>
        <taxon>Bacillati</taxon>
        <taxon>Chloroflexota</taxon>
        <taxon>Ktedonobacteria</taxon>
        <taxon>Ktedonobacterales</taxon>
        <taxon>Dictyobacteraceae</taxon>
        <taxon>Dictyobacter</taxon>
    </lineage>
</organism>
<dbReference type="Proteomes" id="UP000326912">
    <property type="component" value="Unassembled WGS sequence"/>
</dbReference>
<protein>
    <submittedName>
        <fullName evidence="1">Uncharacterized protein</fullName>
    </submittedName>
</protein>